<evidence type="ECO:0000313" key="5">
    <source>
        <dbReference type="EMBL" id="SEC93925.1"/>
    </source>
</evidence>
<evidence type="ECO:0000313" key="8">
    <source>
        <dbReference type="Proteomes" id="UP000182652"/>
    </source>
</evidence>
<dbReference type="EMBL" id="FNSN01000006">
    <property type="protein sequence ID" value="SEC96711.1"/>
    <property type="molecule type" value="Genomic_DNA"/>
</dbReference>
<dbReference type="STRING" id="156980.SAMN04489745_0003"/>
<evidence type="ECO:0000313" key="6">
    <source>
        <dbReference type="EMBL" id="SEC96711.1"/>
    </source>
</evidence>
<keyword evidence="8" id="KW-1185">Reference proteome</keyword>
<dbReference type="EMBL" id="FNSN01000001">
    <property type="protein sequence ID" value="SEB28801.1"/>
    <property type="molecule type" value="Genomic_DNA"/>
</dbReference>
<evidence type="ECO:0000313" key="3">
    <source>
        <dbReference type="EMBL" id="SEC55115.1"/>
    </source>
</evidence>
<dbReference type="AlphaFoldDB" id="A0A1H4WKY0"/>
<proteinExistence type="predicted"/>
<accession>A0A1H4WKY0</accession>
<dbReference type="Pfam" id="PF17318">
    <property type="entry name" value="DUF5361"/>
    <property type="match status" value="1"/>
</dbReference>
<sequence>MRADFLRYYGLRLTRTGRVPGFHLWEVADFAEHLPDDSATKRALGQGWTLLEQLTALIADRLAVLAWQKTADGQKGKRPPKPIPRPGFEDKTTTTFKGKPMSLEQAEKWKQARRAPQPPPGKVAHTTKAGVVKFVTERQVAYYNRNR</sequence>
<name>A0A1H4WKY0_9MICC</name>
<evidence type="ECO:0000256" key="1">
    <source>
        <dbReference type="SAM" id="MobiDB-lite"/>
    </source>
</evidence>
<dbReference type="Proteomes" id="UP000182652">
    <property type="component" value="Unassembled WGS sequence"/>
</dbReference>
<dbReference type="EMBL" id="FNSN01000003">
    <property type="protein sequence ID" value="SEC55115.1"/>
    <property type="molecule type" value="Genomic_DNA"/>
</dbReference>
<protein>
    <submittedName>
        <fullName evidence="5">Uncharacterized protein</fullName>
    </submittedName>
</protein>
<reference evidence="5 8" key="1">
    <citation type="submission" date="2016-10" db="EMBL/GenBank/DDBJ databases">
        <authorList>
            <person name="de Groot N.N."/>
        </authorList>
    </citation>
    <scope>NUCLEOTIDE SEQUENCE [LARGE SCALE GENOMIC DNA]</scope>
    <source>
        <strain evidence="5 8">DSM 10495</strain>
    </source>
</reference>
<dbReference type="EMBL" id="FNSN01000005">
    <property type="protein sequence ID" value="SEC93925.1"/>
    <property type="molecule type" value="Genomic_DNA"/>
</dbReference>
<feature type="region of interest" description="Disordered" evidence="1">
    <location>
        <begin position="70"/>
        <end position="130"/>
    </location>
</feature>
<dbReference type="EMBL" id="FNSN01000009">
    <property type="protein sequence ID" value="SEC99924.1"/>
    <property type="molecule type" value="Genomic_DNA"/>
</dbReference>
<evidence type="ECO:0000313" key="7">
    <source>
        <dbReference type="EMBL" id="SEC99924.1"/>
    </source>
</evidence>
<evidence type="ECO:0000313" key="4">
    <source>
        <dbReference type="EMBL" id="SEC91253.1"/>
    </source>
</evidence>
<dbReference type="InterPro" id="IPR035286">
    <property type="entry name" value="DUF5361"/>
</dbReference>
<dbReference type="EMBL" id="FNSN01000004">
    <property type="protein sequence ID" value="SEC91253.1"/>
    <property type="molecule type" value="Genomic_DNA"/>
</dbReference>
<evidence type="ECO:0000313" key="2">
    <source>
        <dbReference type="EMBL" id="SEB28801.1"/>
    </source>
</evidence>
<gene>
    <name evidence="2" type="ORF">SAMN04489745_0003</name>
    <name evidence="3" type="ORF">SAMN04489745_3155</name>
    <name evidence="4" type="ORF">SAMN04489745_3496</name>
    <name evidence="5" type="ORF">SAMN04489745_3517</name>
    <name evidence="6" type="ORF">SAMN04489745_3576</name>
    <name evidence="7" type="ORF">SAMN04489745_3648</name>
</gene>
<organism evidence="5 8">
    <name type="scientific">Arthrobacter woluwensis</name>
    <dbReference type="NCBI Taxonomy" id="156980"/>
    <lineage>
        <taxon>Bacteria</taxon>
        <taxon>Bacillati</taxon>
        <taxon>Actinomycetota</taxon>
        <taxon>Actinomycetes</taxon>
        <taxon>Micrococcales</taxon>
        <taxon>Micrococcaceae</taxon>
        <taxon>Arthrobacter</taxon>
    </lineage>
</organism>